<dbReference type="Gene3D" id="3.50.50.60">
    <property type="entry name" value="FAD/NAD(P)-binding domain"/>
    <property type="match status" value="1"/>
</dbReference>
<dbReference type="AlphaFoldDB" id="A0A381Y1J5"/>
<dbReference type="InterPro" id="IPR006076">
    <property type="entry name" value="FAD-dep_OxRdtase"/>
</dbReference>
<organism evidence="2">
    <name type="scientific">marine metagenome</name>
    <dbReference type="NCBI Taxonomy" id="408172"/>
    <lineage>
        <taxon>unclassified sequences</taxon>
        <taxon>metagenomes</taxon>
        <taxon>ecological metagenomes</taxon>
    </lineage>
</organism>
<dbReference type="SUPFAM" id="SSF51905">
    <property type="entry name" value="FAD/NAD(P)-binding domain"/>
    <property type="match status" value="1"/>
</dbReference>
<accession>A0A381Y1J5</accession>
<gene>
    <name evidence="2" type="ORF">METZ01_LOCUS123385</name>
</gene>
<dbReference type="PANTHER" id="PTHR13847">
    <property type="entry name" value="SARCOSINE DEHYDROGENASE-RELATED"/>
    <property type="match status" value="1"/>
</dbReference>
<sequence length="450" mass="48792">MTNPGTLPESIRYCIIGAGIHGLSTAWHLARELKARGTGSGDDIVVIEKSAAGAGPSGIACGVVRNNYFQPAMRELMAHSVEVWDANAEAFEYHPVGYLQISYDEMRDDVLTIHEQQKAIGYESEFIDGEAETHAYMKGIFDDWRATGVSSVLHEKKGGYAHNMATVNGLLAKVQAEGVTVVSETLVTELMVDGGAVTHVVAQRGAESSVIAVDHVIAAAGPWVPKLWEMLDLPDTTDIVSGGTTHTVPTWKFWALQEGTLDVDPDYLMNNAGDMPPVVHVDADATLCDEDGNVLVDGKWGIYYKPDFNFGGVQGGYMPYPVEKPWRDVAIDPYGPASPDFVVGEDFRAVWAAALSHCQERFEGKASLMSHAPSGGIGAFTPDSFPVFDTFCENVYVIADSNHGFKMVGVGALVARELVGDMQGLLEPFRYSRYALGKLHPESNSPYPWS</sequence>
<evidence type="ECO:0000313" key="2">
    <source>
        <dbReference type="EMBL" id="SVA70531.1"/>
    </source>
</evidence>
<dbReference type="EMBL" id="UINC01017060">
    <property type="protein sequence ID" value="SVA70531.1"/>
    <property type="molecule type" value="Genomic_DNA"/>
</dbReference>
<dbReference type="Pfam" id="PF01266">
    <property type="entry name" value="DAO"/>
    <property type="match status" value="1"/>
</dbReference>
<feature type="domain" description="FAD dependent oxidoreductase" evidence="1">
    <location>
        <begin position="13"/>
        <end position="415"/>
    </location>
</feature>
<dbReference type="Gene3D" id="3.30.9.10">
    <property type="entry name" value="D-Amino Acid Oxidase, subunit A, domain 2"/>
    <property type="match status" value="1"/>
</dbReference>
<reference evidence="2" key="1">
    <citation type="submission" date="2018-05" db="EMBL/GenBank/DDBJ databases">
        <authorList>
            <person name="Lanie J.A."/>
            <person name="Ng W.-L."/>
            <person name="Kazmierczak K.M."/>
            <person name="Andrzejewski T.M."/>
            <person name="Davidsen T.M."/>
            <person name="Wayne K.J."/>
            <person name="Tettelin H."/>
            <person name="Glass J.I."/>
            <person name="Rusch D."/>
            <person name="Podicherti R."/>
            <person name="Tsui H.-C.T."/>
            <person name="Winkler M.E."/>
        </authorList>
    </citation>
    <scope>NUCLEOTIDE SEQUENCE</scope>
</reference>
<proteinExistence type="predicted"/>
<dbReference type="InterPro" id="IPR036188">
    <property type="entry name" value="FAD/NAD-bd_sf"/>
</dbReference>
<dbReference type="GO" id="GO:0005737">
    <property type="term" value="C:cytoplasm"/>
    <property type="evidence" value="ECO:0007669"/>
    <property type="project" value="TreeGrafter"/>
</dbReference>
<evidence type="ECO:0000259" key="1">
    <source>
        <dbReference type="Pfam" id="PF01266"/>
    </source>
</evidence>
<protein>
    <recommendedName>
        <fullName evidence="1">FAD dependent oxidoreductase domain-containing protein</fullName>
    </recommendedName>
</protein>
<name>A0A381Y1J5_9ZZZZ</name>